<accession>A0A0R1H2P1</accession>
<gene>
    <name evidence="3" type="ORF">FC07_GL001126</name>
</gene>
<dbReference type="STRING" id="1423726.FC07_GL001126"/>
<dbReference type="Gene3D" id="3.40.630.190">
    <property type="entry name" value="LCP protein"/>
    <property type="match status" value="1"/>
</dbReference>
<dbReference type="PATRIC" id="fig|1423726.3.peg.1165"/>
<dbReference type="PANTHER" id="PTHR33392:SF6">
    <property type="entry name" value="POLYISOPRENYL-TEICHOIC ACID--PEPTIDOGLYCAN TEICHOIC ACID TRANSFERASE TAGU"/>
    <property type="match status" value="1"/>
</dbReference>
<evidence type="ECO:0000313" key="3">
    <source>
        <dbReference type="EMBL" id="KRK40265.1"/>
    </source>
</evidence>
<dbReference type="EMBL" id="AZDA01000018">
    <property type="protein sequence ID" value="KRK40265.1"/>
    <property type="molecule type" value="Genomic_DNA"/>
</dbReference>
<sequence length="346" mass="38472">MRNQPLPPLHVGRKLFLLLVSVACFAAAIFGIRVYQTANQTVSKMYHKSGTPAAASIRQQKPTSILILGADTGALGRKYQGRTDSMILATVNPQTKKITLNSIPRDTLSEMVGTKNRQMNKLNAAYAIDGVKMAVNSTKKLLGVPVDYYVTVNMGAVKKLVNDVNGVTVKVPFSFNYEGTKYKKGTMHLNGKQALNYSRMRYDDPNGDYGRQKRQRQVITAVIKKMMQPAMVSQYDKIMQDVEQNVKTNLTNADFKSLVLHYRKAATTIESDHLQGQNATLNGASYQIAATTELQRLSDKIRKELNLQTKTLNNAETYENAQNPEFDGSTVTKFTVVPLTTQSTSY</sequence>
<dbReference type="AlphaFoldDB" id="A0A0R1H2P1"/>
<dbReference type="InterPro" id="IPR004474">
    <property type="entry name" value="LytR_CpsA_psr"/>
</dbReference>
<evidence type="ECO:0000313" key="4">
    <source>
        <dbReference type="Proteomes" id="UP000051461"/>
    </source>
</evidence>
<dbReference type="NCBIfam" id="TIGR00350">
    <property type="entry name" value="lytR_cpsA_psr"/>
    <property type="match status" value="1"/>
</dbReference>
<keyword evidence="4" id="KW-1185">Reference proteome</keyword>
<dbReference type="RefSeq" id="WP_057903780.1">
    <property type="nucleotide sequence ID" value="NZ_AZDA01000018.1"/>
</dbReference>
<dbReference type="PANTHER" id="PTHR33392">
    <property type="entry name" value="POLYISOPRENYL-TEICHOIC ACID--PEPTIDOGLYCAN TEICHOIC ACID TRANSFERASE TAGU"/>
    <property type="match status" value="1"/>
</dbReference>
<feature type="domain" description="Cell envelope-related transcriptional attenuator" evidence="2">
    <location>
        <begin position="82"/>
        <end position="227"/>
    </location>
</feature>
<dbReference type="Pfam" id="PF03816">
    <property type="entry name" value="LytR_cpsA_psr"/>
    <property type="match status" value="1"/>
</dbReference>
<name>A0A0R1H2P1_9LACO</name>
<reference evidence="3 4" key="1">
    <citation type="journal article" date="2015" name="Genome Announc.">
        <title>Expanding the biotechnology potential of lactobacilli through comparative genomics of 213 strains and associated genera.</title>
        <authorList>
            <person name="Sun Z."/>
            <person name="Harris H.M."/>
            <person name="McCann A."/>
            <person name="Guo C."/>
            <person name="Argimon S."/>
            <person name="Zhang W."/>
            <person name="Yang X."/>
            <person name="Jeffery I.B."/>
            <person name="Cooney J.C."/>
            <person name="Kagawa T.F."/>
            <person name="Liu W."/>
            <person name="Song Y."/>
            <person name="Salvetti E."/>
            <person name="Wrobel A."/>
            <person name="Rasinkangas P."/>
            <person name="Parkhill J."/>
            <person name="Rea M.C."/>
            <person name="O'Sullivan O."/>
            <person name="Ritari J."/>
            <person name="Douillard F.P."/>
            <person name="Paul Ross R."/>
            <person name="Yang R."/>
            <person name="Briner A.E."/>
            <person name="Felis G.E."/>
            <person name="de Vos W.M."/>
            <person name="Barrangou R."/>
            <person name="Klaenhammer T.R."/>
            <person name="Caufield P.W."/>
            <person name="Cui Y."/>
            <person name="Zhang H."/>
            <person name="O'Toole P.W."/>
        </authorList>
    </citation>
    <scope>NUCLEOTIDE SEQUENCE [LARGE SCALE GENOMIC DNA]</scope>
    <source>
        <strain evidence="3 4">DSM 20003</strain>
    </source>
</reference>
<comment type="caution">
    <text evidence="3">The sequence shown here is derived from an EMBL/GenBank/DDBJ whole genome shotgun (WGS) entry which is preliminary data.</text>
</comment>
<evidence type="ECO:0000256" key="1">
    <source>
        <dbReference type="ARBA" id="ARBA00006068"/>
    </source>
</evidence>
<proteinExistence type="inferred from homology"/>
<protein>
    <submittedName>
        <fullName evidence="3">LytR family transcriptional regulator</fullName>
    </submittedName>
</protein>
<dbReference type="InterPro" id="IPR050922">
    <property type="entry name" value="LytR/CpsA/Psr_CW_biosynth"/>
</dbReference>
<dbReference type="Proteomes" id="UP000051461">
    <property type="component" value="Unassembled WGS sequence"/>
</dbReference>
<organism evidence="3 4">
    <name type="scientific">Loigolactobacillus bifermentans DSM 20003</name>
    <dbReference type="NCBI Taxonomy" id="1423726"/>
    <lineage>
        <taxon>Bacteria</taxon>
        <taxon>Bacillati</taxon>
        <taxon>Bacillota</taxon>
        <taxon>Bacilli</taxon>
        <taxon>Lactobacillales</taxon>
        <taxon>Lactobacillaceae</taxon>
        <taxon>Loigolactobacillus</taxon>
    </lineage>
</organism>
<evidence type="ECO:0000259" key="2">
    <source>
        <dbReference type="Pfam" id="PF03816"/>
    </source>
</evidence>
<comment type="similarity">
    <text evidence="1">Belongs to the LytR/CpsA/Psr (LCP) family.</text>
</comment>